<dbReference type="Gene3D" id="3.20.20.140">
    <property type="entry name" value="Metal-dependent hydrolases"/>
    <property type="match status" value="1"/>
</dbReference>
<evidence type="ECO:0000259" key="1">
    <source>
        <dbReference type="Pfam" id="PF01979"/>
    </source>
</evidence>
<dbReference type="InterPro" id="IPR011059">
    <property type="entry name" value="Metal-dep_hydrolase_composite"/>
</dbReference>
<dbReference type="GO" id="GO:0019700">
    <property type="term" value="P:organic phosphonate catabolic process"/>
    <property type="evidence" value="ECO:0007669"/>
    <property type="project" value="InterPro"/>
</dbReference>
<accession>A0A0B5FSJ4</accession>
<dbReference type="NCBIfam" id="NF011990">
    <property type="entry name" value="PRK15446.2-6"/>
    <property type="match status" value="1"/>
</dbReference>
<dbReference type="SUPFAM" id="SSF51556">
    <property type="entry name" value="Metallo-dependent hydrolases"/>
    <property type="match status" value="1"/>
</dbReference>
<dbReference type="RefSeq" id="WP_040200961.1">
    <property type="nucleotide sequence ID" value="NZ_CP010311.1"/>
</dbReference>
<dbReference type="InterPro" id="IPR051781">
    <property type="entry name" value="Metallo-dep_Hydrolase"/>
</dbReference>
<dbReference type="PANTHER" id="PTHR43135:SF3">
    <property type="entry name" value="ALPHA-D-RIBOSE 1-METHYLPHOSPHONATE 5-TRIPHOSPHATE DIPHOSPHATASE"/>
    <property type="match status" value="1"/>
</dbReference>
<organism evidence="2 3">
    <name type="scientific">Geoalkalibacter subterraneus</name>
    <dbReference type="NCBI Taxonomy" id="483547"/>
    <lineage>
        <taxon>Bacteria</taxon>
        <taxon>Pseudomonadati</taxon>
        <taxon>Thermodesulfobacteriota</taxon>
        <taxon>Desulfuromonadia</taxon>
        <taxon>Desulfuromonadales</taxon>
        <taxon>Geoalkalibacteraceae</taxon>
        <taxon>Geoalkalibacter</taxon>
    </lineage>
</organism>
<dbReference type="STRING" id="483547.GSUB_11865"/>
<gene>
    <name evidence="2" type="ORF">GSUB_11865</name>
</gene>
<dbReference type="GO" id="GO:0016810">
    <property type="term" value="F:hydrolase activity, acting on carbon-nitrogen (but not peptide) bonds"/>
    <property type="evidence" value="ECO:0007669"/>
    <property type="project" value="InterPro"/>
</dbReference>
<feature type="domain" description="Amidohydrolase-related" evidence="1">
    <location>
        <begin position="51"/>
        <end position="372"/>
    </location>
</feature>
<dbReference type="OrthoDB" id="9785413at2"/>
<keyword evidence="3" id="KW-1185">Reference proteome</keyword>
<dbReference type="PIRSF" id="PIRSF038971">
    <property type="entry name" value="PhnM"/>
    <property type="match status" value="1"/>
</dbReference>
<evidence type="ECO:0000313" key="2">
    <source>
        <dbReference type="EMBL" id="AJF07120.1"/>
    </source>
</evidence>
<dbReference type="KEGG" id="gsb:GSUB_11865"/>
<sequence length="384" mass="41135">MSCIFISHARLVLPDQVLNSSSLLIEDGIIRSIAGTCPPTATEVDLRGQTLIPGIVDLHCDALEKEAEPRPNVFFPPGLAVSQIDRRNAHAGVTTAFHAISFAGKELGVRSIDMALQLVAALRQASDTSLIHNRIHCRYEVTDAQSLPALEELLATGSIDLLSLMDHTPGQGQFKDPEAYGNYLAKSYGKSAAEIDQILDLKLAQQSSSTERIERLALCAKKYAVPLASHDDDSSVRIQIMKSLGVRISEFPINLETAQEACDQGLKTVFGAPNVLRGKSQSGSVRAHDALAAGVASCLCSDYHPGALLPAVLRLEAEGMPFADAVRLITCNPAQAAGLTDRGSLTVGYRADLVAFVSDSGVPQVTQVWRDGIQAYLARWCHAA</sequence>
<dbReference type="HOGENOM" id="CLU_060303_1_0_7"/>
<protein>
    <submittedName>
        <fullName evidence="2">Phosphonate metabolism protein PhnM</fullName>
    </submittedName>
</protein>
<dbReference type="InterPro" id="IPR032466">
    <property type="entry name" value="Metal_Hydrolase"/>
</dbReference>
<proteinExistence type="predicted"/>
<dbReference type="InterPro" id="IPR006680">
    <property type="entry name" value="Amidohydro-rel"/>
</dbReference>
<dbReference type="AlphaFoldDB" id="A0A0B5FSJ4"/>
<dbReference type="EMBL" id="CP010311">
    <property type="protein sequence ID" value="AJF07120.1"/>
    <property type="molecule type" value="Genomic_DNA"/>
</dbReference>
<dbReference type="SUPFAM" id="SSF51338">
    <property type="entry name" value="Composite domain of metallo-dependent hydrolases"/>
    <property type="match status" value="1"/>
</dbReference>
<dbReference type="Pfam" id="PF01979">
    <property type="entry name" value="Amidohydro_1"/>
    <property type="match status" value="1"/>
</dbReference>
<dbReference type="NCBIfam" id="NF011987">
    <property type="entry name" value="PRK15446.2-3"/>
    <property type="match status" value="1"/>
</dbReference>
<evidence type="ECO:0000313" key="3">
    <source>
        <dbReference type="Proteomes" id="UP000035036"/>
    </source>
</evidence>
<dbReference type="InterPro" id="IPR012696">
    <property type="entry name" value="PhnM"/>
</dbReference>
<dbReference type="PANTHER" id="PTHR43135">
    <property type="entry name" value="ALPHA-D-RIBOSE 1-METHYLPHOSPHONATE 5-TRIPHOSPHATE DIPHOSPHATASE"/>
    <property type="match status" value="1"/>
</dbReference>
<reference evidence="2 3" key="1">
    <citation type="journal article" date="2015" name="Genome Announc.">
        <title>Genomes of Geoalkalibacter ferrihydriticus Z-0531T and Geoalkalibacter subterraneus Red1T, Two Haloalkaliphilic Metal-Reducing Deltaproteobacteria.</title>
        <authorList>
            <person name="Badalamenti J.P."/>
            <person name="Krajmalnik-Brown R."/>
            <person name="Torres C.I."/>
            <person name="Bond D.R."/>
        </authorList>
    </citation>
    <scope>NUCLEOTIDE SEQUENCE [LARGE SCALE GENOMIC DNA]</scope>
    <source>
        <strain evidence="2 3">Red1</strain>
    </source>
</reference>
<name>A0A0B5FSJ4_9BACT</name>
<dbReference type="NCBIfam" id="NF011984">
    <property type="entry name" value="PRK15446.1-5"/>
    <property type="match status" value="1"/>
</dbReference>
<dbReference type="Gene3D" id="2.30.40.10">
    <property type="entry name" value="Urease, subunit C, domain 1"/>
    <property type="match status" value="1"/>
</dbReference>
<dbReference type="Proteomes" id="UP000035036">
    <property type="component" value="Chromosome"/>
</dbReference>